<gene>
    <name evidence="1" type="ORF">JP75_24455</name>
</gene>
<keyword evidence="2" id="KW-1185">Reference proteome</keyword>
<accession>A0A087LUW6</accession>
<evidence type="ECO:0000313" key="1">
    <source>
        <dbReference type="EMBL" id="KFL28419.1"/>
    </source>
</evidence>
<dbReference type="AlphaFoldDB" id="A0A087LUW6"/>
<name>A0A087LUW6_9HYPH</name>
<comment type="caution">
    <text evidence="1">The sequence shown here is derived from an EMBL/GenBank/DDBJ whole genome shotgun (WGS) entry which is preliminary data.</text>
</comment>
<dbReference type="EMBL" id="JQGC01000035">
    <property type="protein sequence ID" value="KFL28419.1"/>
    <property type="molecule type" value="Genomic_DNA"/>
</dbReference>
<protein>
    <submittedName>
        <fullName evidence="1">Uncharacterized protein</fullName>
    </submittedName>
</protein>
<proteinExistence type="predicted"/>
<dbReference type="STRING" id="46914.JP75_24455"/>
<organism evidence="1 2">
    <name type="scientific">Devosia riboflavina</name>
    <dbReference type="NCBI Taxonomy" id="46914"/>
    <lineage>
        <taxon>Bacteria</taxon>
        <taxon>Pseudomonadati</taxon>
        <taxon>Pseudomonadota</taxon>
        <taxon>Alphaproteobacteria</taxon>
        <taxon>Hyphomicrobiales</taxon>
        <taxon>Devosiaceae</taxon>
        <taxon>Devosia</taxon>
    </lineage>
</organism>
<evidence type="ECO:0000313" key="2">
    <source>
        <dbReference type="Proteomes" id="UP000028981"/>
    </source>
</evidence>
<dbReference type="Proteomes" id="UP000028981">
    <property type="component" value="Unassembled WGS sequence"/>
</dbReference>
<reference evidence="1 2" key="1">
    <citation type="submission" date="2014-08" db="EMBL/GenBank/DDBJ databases">
        <authorList>
            <person name="Hassan Y.I."/>
            <person name="Lepp D."/>
            <person name="Zhou T."/>
        </authorList>
    </citation>
    <scope>NUCLEOTIDE SEQUENCE [LARGE SCALE GENOMIC DNA]</scope>
    <source>
        <strain evidence="1 2">IFO13584</strain>
    </source>
</reference>
<sequence>MFVVFDPTVWGLFGGSEAAHMADFPARGIGRWEHVLSVVGLCWPAVAAAKRAIGGSLRANQRMPLARRPQPLPRVSNAQIRLAGRVLMARSNGPGNYAYH</sequence>